<reference evidence="1 2" key="1">
    <citation type="submission" date="2020-03" db="EMBL/GenBank/DDBJ databases">
        <authorList>
            <person name="Wang L."/>
            <person name="He N."/>
            <person name="Li Y."/>
            <person name="Fang Y."/>
            <person name="Zhang F."/>
        </authorList>
    </citation>
    <scope>NUCLEOTIDE SEQUENCE [LARGE SCALE GENOMIC DNA]</scope>
    <source>
        <strain evidence="2">hsmgli-8</strain>
    </source>
</reference>
<accession>A0ABX0YJK7</accession>
<organism evidence="1 2">
    <name type="scientific">Pseudomonas quercus</name>
    <dbReference type="NCBI Taxonomy" id="2722792"/>
    <lineage>
        <taxon>Bacteria</taxon>
        <taxon>Pseudomonadati</taxon>
        <taxon>Pseudomonadota</taxon>
        <taxon>Gammaproteobacteria</taxon>
        <taxon>Pseudomonadales</taxon>
        <taxon>Pseudomonadaceae</taxon>
        <taxon>Pseudomonas</taxon>
    </lineage>
</organism>
<protein>
    <submittedName>
        <fullName evidence="1">Uncharacterized protein</fullName>
    </submittedName>
</protein>
<comment type="caution">
    <text evidence="1">The sequence shown here is derived from an EMBL/GenBank/DDBJ whole genome shotgun (WGS) entry which is preliminary data.</text>
</comment>
<gene>
    <name evidence="1" type="ORF">HBH25_15920</name>
</gene>
<dbReference type="EMBL" id="JAAVJI010000010">
    <property type="protein sequence ID" value="NJP02336.1"/>
    <property type="molecule type" value="Genomic_DNA"/>
</dbReference>
<keyword evidence="2" id="KW-1185">Reference proteome</keyword>
<evidence type="ECO:0000313" key="2">
    <source>
        <dbReference type="Proteomes" id="UP000746535"/>
    </source>
</evidence>
<sequence>MAALKKEGEERVLLIGSTVCIFADNVPASIAEDVAASMRLIGLSSEKAFNKETQQREWYNYYTNGLAKLGWTMTGAAHAEEAMDQDKATLASIAVTLVARDLGHKHRMARCLGRSFNAIAVAPAAKNLFERSSTSVSGKSSTFQAVDCEISPQGMPIMHMKSFQIAYDHAVNTGTVTREFEKASTRVYRASQQGTFSVRQFNALRDAVNRKLASQADDILGLDF</sequence>
<evidence type="ECO:0000313" key="1">
    <source>
        <dbReference type="EMBL" id="NJP02336.1"/>
    </source>
</evidence>
<proteinExistence type="predicted"/>
<dbReference type="Proteomes" id="UP000746535">
    <property type="component" value="Unassembled WGS sequence"/>
</dbReference>
<name>A0ABX0YJK7_9PSED</name>